<protein>
    <submittedName>
        <fullName evidence="2">Uncharacterized protein</fullName>
    </submittedName>
</protein>
<keyword evidence="1" id="KW-1185">Reference proteome</keyword>
<proteinExistence type="predicted"/>
<accession>A0A914Y9B5</accession>
<name>A0A914Y9B5_9BILA</name>
<evidence type="ECO:0000313" key="1">
    <source>
        <dbReference type="Proteomes" id="UP000887577"/>
    </source>
</evidence>
<dbReference type="WBParaSite" id="PSU_v2.g14137.t1">
    <property type="protein sequence ID" value="PSU_v2.g14137.t1"/>
    <property type="gene ID" value="PSU_v2.g14137"/>
</dbReference>
<reference evidence="2" key="1">
    <citation type="submission" date="2022-11" db="UniProtKB">
        <authorList>
            <consortium name="WormBaseParasite"/>
        </authorList>
    </citation>
    <scope>IDENTIFICATION</scope>
</reference>
<dbReference type="Proteomes" id="UP000887577">
    <property type="component" value="Unplaced"/>
</dbReference>
<dbReference type="AlphaFoldDB" id="A0A914Y9B5"/>
<organism evidence="1 2">
    <name type="scientific">Panagrolaimus superbus</name>
    <dbReference type="NCBI Taxonomy" id="310955"/>
    <lineage>
        <taxon>Eukaryota</taxon>
        <taxon>Metazoa</taxon>
        <taxon>Ecdysozoa</taxon>
        <taxon>Nematoda</taxon>
        <taxon>Chromadorea</taxon>
        <taxon>Rhabditida</taxon>
        <taxon>Tylenchina</taxon>
        <taxon>Panagrolaimomorpha</taxon>
        <taxon>Panagrolaimoidea</taxon>
        <taxon>Panagrolaimidae</taxon>
        <taxon>Panagrolaimus</taxon>
    </lineage>
</organism>
<evidence type="ECO:0000313" key="2">
    <source>
        <dbReference type="WBParaSite" id="PSU_v2.g14137.t1"/>
    </source>
</evidence>
<sequence>MNCFTDTEITVSNGMTYYGKSKVNDWAGIIVERAGQTIERSFRVGICCHYDSLTKNPLGIISIQTNSESSVPKFFFREFPQNLSKALVMDATVSTG</sequence>